<name>A0A9D1SWY5_9FIRM</name>
<dbReference type="InterPro" id="IPR026906">
    <property type="entry name" value="LRR_5"/>
</dbReference>
<dbReference type="Gene3D" id="3.80.10.10">
    <property type="entry name" value="Ribonuclease Inhibitor"/>
    <property type="match status" value="2"/>
</dbReference>
<organism evidence="1 2">
    <name type="scientific">Candidatus Limadaptatus stercoripullorum</name>
    <dbReference type="NCBI Taxonomy" id="2840846"/>
    <lineage>
        <taxon>Bacteria</taxon>
        <taxon>Bacillati</taxon>
        <taxon>Bacillota</taxon>
        <taxon>Clostridia</taxon>
        <taxon>Eubacteriales</taxon>
        <taxon>Candidatus Limadaptatus</taxon>
    </lineage>
</organism>
<dbReference type="AlphaFoldDB" id="A0A9D1SWY5"/>
<evidence type="ECO:0000313" key="2">
    <source>
        <dbReference type="Proteomes" id="UP000886857"/>
    </source>
</evidence>
<protein>
    <submittedName>
        <fullName evidence="1">Leucine-rich repeat domain-containing protein</fullName>
    </submittedName>
</protein>
<dbReference type="PANTHER" id="PTHR45661:SF3">
    <property type="entry name" value="IG-LIKE DOMAIN-CONTAINING PROTEIN"/>
    <property type="match status" value="1"/>
</dbReference>
<dbReference type="Proteomes" id="UP000886857">
    <property type="component" value="Unassembled WGS sequence"/>
</dbReference>
<sequence length="434" mass="44711">MKIEGGVLVGCAKDLAGDLIIPDGVTSIGERAFFGCTALTSIAVPRGVTRIGTAAFNWCRGLKSLTVAIGNGVYHSAGDCLIETASGTLIRGCKNSVIPADGSVGVIGDHAFAVCEGLESVVIPDGVTRIGAEAFHGCTSLREVVIPGSVTDIGWDAFRGCTSLASVTIPSGVTSIGSGAFSGCRALAAIDIPGSVTSIERDAFYDCRALRSVNIADIEEWLATDLGSPSSCPMSRGAELYVDGALVTDLVIPDGVTSIGDYAFYGCDSLVFVAIPDSVASIGNHAFGSCGALASTAVGKGVTSMGYCAFAGCDRLKNLTVAEGNSRYHSAGNCIIETASKTLIAGCKASVIPTDGSVTTIGYSAFEDCTSLTSITIPGCVKRIESEAFYFCRSLASVVYGGTTEEWRAIEKGTEWDRDCPFTEVECSDGTVVV</sequence>
<reference evidence="1" key="2">
    <citation type="journal article" date="2021" name="PeerJ">
        <title>Extensive microbial diversity within the chicken gut microbiome revealed by metagenomics and culture.</title>
        <authorList>
            <person name="Gilroy R."/>
            <person name="Ravi A."/>
            <person name="Getino M."/>
            <person name="Pursley I."/>
            <person name="Horton D.L."/>
            <person name="Alikhan N.F."/>
            <person name="Baker D."/>
            <person name="Gharbi K."/>
            <person name="Hall N."/>
            <person name="Watson M."/>
            <person name="Adriaenssens E.M."/>
            <person name="Foster-Nyarko E."/>
            <person name="Jarju S."/>
            <person name="Secka A."/>
            <person name="Antonio M."/>
            <person name="Oren A."/>
            <person name="Chaudhuri R.R."/>
            <person name="La Ragione R."/>
            <person name="Hildebrand F."/>
            <person name="Pallen M.J."/>
        </authorList>
    </citation>
    <scope>NUCLEOTIDE SEQUENCE</scope>
    <source>
        <strain evidence="1">10406</strain>
    </source>
</reference>
<dbReference type="SUPFAM" id="SSF52058">
    <property type="entry name" value="L domain-like"/>
    <property type="match status" value="1"/>
</dbReference>
<gene>
    <name evidence="1" type="ORF">IAC73_05495</name>
</gene>
<comment type="caution">
    <text evidence="1">The sequence shown here is derived from an EMBL/GenBank/DDBJ whole genome shotgun (WGS) entry which is preliminary data.</text>
</comment>
<dbReference type="Pfam" id="PF13306">
    <property type="entry name" value="LRR_5"/>
    <property type="match status" value="4"/>
</dbReference>
<dbReference type="PANTHER" id="PTHR45661">
    <property type="entry name" value="SURFACE ANTIGEN"/>
    <property type="match status" value="1"/>
</dbReference>
<accession>A0A9D1SWY5</accession>
<dbReference type="InterPro" id="IPR053139">
    <property type="entry name" value="Surface_bspA-like"/>
</dbReference>
<dbReference type="EMBL" id="DVOE01000085">
    <property type="protein sequence ID" value="HIU99276.1"/>
    <property type="molecule type" value="Genomic_DNA"/>
</dbReference>
<dbReference type="InterPro" id="IPR032675">
    <property type="entry name" value="LRR_dom_sf"/>
</dbReference>
<evidence type="ECO:0000313" key="1">
    <source>
        <dbReference type="EMBL" id="HIU99276.1"/>
    </source>
</evidence>
<reference evidence="1" key="1">
    <citation type="submission" date="2020-10" db="EMBL/GenBank/DDBJ databases">
        <authorList>
            <person name="Gilroy R."/>
        </authorList>
    </citation>
    <scope>NUCLEOTIDE SEQUENCE</scope>
    <source>
        <strain evidence="1">10406</strain>
    </source>
</reference>
<proteinExistence type="predicted"/>